<feature type="region of interest" description="Disordered" evidence="3">
    <location>
        <begin position="217"/>
        <end position="334"/>
    </location>
</feature>
<dbReference type="SUPFAM" id="SSF51556">
    <property type="entry name" value="Metallo-dependent hydrolases"/>
    <property type="match status" value="1"/>
</dbReference>
<organism evidence="4 5">
    <name type="scientific">Vombatus ursinus</name>
    <name type="common">Common wombat</name>
    <dbReference type="NCBI Taxonomy" id="29139"/>
    <lineage>
        <taxon>Eukaryota</taxon>
        <taxon>Metazoa</taxon>
        <taxon>Chordata</taxon>
        <taxon>Craniata</taxon>
        <taxon>Vertebrata</taxon>
        <taxon>Euteleostomi</taxon>
        <taxon>Mammalia</taxon>
        <taxon>Metatheria</taxon>
        <taxon>Diprotodontia</taxon>
        <taxon>Vombatidae</taxon>
        <taxon>Vombatus</taxon>
    </lineage>
</organism>
<dbReference type="GO" id="GO:0016788">
    <property type="term" value="F:hydrolase activity, acting on ester bonds"/>
    <property type="evidence" value="ECO:0007669"/>
    <property type="project" value="InterPro"/>
</dbReference>
<reference evidence="4" key="3">
    <citation type="submission" date="2025-09" db="UniProtKB">
        <authorList>
            <consortium name="Ensembl"/>
        </authorList>
    </citation>
    <scope>IDENTIFICATION</scope>
</reference>
<protein>
    <submittedName>
        <fullName evidence="4">TatD DNase domain containing 2</fullName>
    </submittedName>
</protein>
<gene>
    <name evidence="4" type="primary">TATDN2</name>
</gene>
<evidence type="ECO:0000256" key="1">
    <source>
        <dbReference type="ARBA" id="ARBA00009275"/>
    </source>
</evidence>
<feature type="region of interest" description="Disordered" evidence="3">
    <location>
        <begin position="13"/>
        <end position="204"/>
    </location>
</feature>
<dbReference type="Proteomes" id="UP000314987">
    <property type="component" value="Unassembled WGS sequence"/>
</dbReference>
<dbReference type="PANTHER" id="PTHR46363:SF1">
    <property type="entry name" value="DEOXYRIBONUCLEASE TATDN2-RELATED"/>
    <property type="match status" value="1"/>
</dbReference>
<dbReference type="Gene3D" id="3.20.20.140">
    <property type="entry name" value="Metal-dependent hydrolases"/>
    <property type="match status" value="1"/>
</dbReference>
<dbReference type="CDD" id="cd01310">
    <property type="entry name" value="TatD_DNAse"/>
    <property type="match status" value="1"/>
</dbReference>
<dbReference type="PROSITE" id="PS01090">
    <property type="entry name" value="TATD_2"/>
    <property type="match status" value="1"/>
</dbReference>
<dbReference type="FunFam" id="3.20.20.140:FF:000027">
    <property type="entry name" value="putative deoxyribonuclease TATDN2"/>
    <property type="match status" value="1"/>
</dbReference>
<proteinExistence type="inferred from homology"/>
<dbReference type="InterPro" id="IPR018228">
    <property type="entry name" value="DNase_TatD-rel_CS"/>
</dbReference>
<dbReference type="AlphaFoldDB" id="A0A4X2KYJ2"/>
<sequence length="757" mass="83813">MASDRLLKVKYQWGNGCDGFPNKRSCTEPEPAAAAAAAASSSSGSSSSRASPASLDAKPPPPPGPSRPGKGKPTYGRRPRGPADAEAHGQEEVTSKYSPGWKCSGPLRQPHSSDSSDAGGASSRTLLIKRTEGLISPIDSPSLPGSPSAKEMCTLRDEASHRKVDPKDESYSSEFVAEAESQSNSVEEAGVTQKMKRRVKDQGSTVIYLKALQGILGKSIPRKKKKETVKPEQNQDSSPRSREEPDKKSVMVSFPVKEKQQHLPESSQEQDEADRGNVTSVMTVRDSPGNSSEKPPGNRRTVVEKSTESHSEGQRPKEREVVIENPSSESDWSDMEDISTVGFSQEDSVSLNISVVSEPSSSTTDFVMYPAHLYGSPWRDYANHWAGSPKPFCYPSTNSIGDASNIVGSNKSQPSDGSAEIANSKHSNTAKDLEMAEGKTLKSSSLHSSQIWEEERVRQKRTFREVAPRFSREHTSSSSRGSRGCQGSVGFIDTHCHLDMLYSKLSFQGTFSKFRKIYSSSFPKEFQGCIADFCDPSTLTDYLWEDLLKEDLVWGAFGCHPHFSRYYNERQERNLLQALRHPKAVAFGEMGLDYSYKCTSPVSDQRKVFERQLQLAVALKKPLVIHCREADEDLLSIMKKFVPTDYKIHRHCFTGSYSVIEPLLKHFPNLSVGFTALVTYSSAWEAREALRQIPLERIIVETDAPYFLPRQVPKSLCQYAHPGLALHTVREIAKVKGEPLSQTLATLRQNTSRLYSL</sequence>
<dbReference type="Ensembl" id="ENSVURT00010017172.1">
    <property type="protein sequence ID" value="ENSVURP00010015111.1"/>
    <property type="gene ID" value="ENSVURG00010011558.1"/>
</dbReference>
<evidence type="ECO:0000313" key="4">
    <source>
        <dbReference type="Ensembl" id="ENSVURP00010015111.1"/>
    </source>
</evidence>
<feature type="compositionally biased region" description="Basic and acidic residues" evidence="3">
    <location>
        <begin position="153"/>
        <end position="170"/>
    </location>
</feature>
<dbReference type="PANTHER" id="PTHR46363">
    <property type="entry name" value="DEOXYRIBONUCLEASE TATDN2-RELATED"/>
    <property type="match status" value="1"/>
</dbReference>
<reference evidence="5" key="1">
    <citation type="submission" date="2018-12" db="EMBL/GenBank/DDBJ databases">
        <authorList>
            <person name="Yazar S."/>
        </authorList>
    </citation>
    <scope>NUCLEOTIDE SEQUENCE [LARGE SCALE GENOMIC DNA]</scope>
</reference>
<dbReference type="RefSeq" id="XP_027719906.1">
    <property type="nucleotide sequence ID" value="XM_027864105.1"/>
</dbReference>
<dbReference type="OMA" id="SDFCNPR"/>
<dbReference type="OrthoDB" id="413993at2759"/>
<feature type="compositionally biased region" description="Low complexity" evidence="3">
    <location>
        <begin position="32"/>
        <end position="57"/>
    </location>
</feature>
<dbReference type="STRING" id="29139.ENSVURP00010015111"/>
<dbReference type="Pfam" id="PF01026">
    <property type="entry name" value="TatD_DNase"/>
    <property type="match status" value="1"/>
</dbReference>
<dbReference type="PROSITE" id="PS01137">
    <property type="entry name" value="TATD_1"/>
    <property type="match status" value="1"/>
</dbReference>
<comment type="similarity">
    <text evidence="1">Belongs to the metallo-dependent hydrolases superfamily. TatD-type hydrolase family.</text>
</comment>
<feature type="compositionally biased region" description="Polar residues" evidence="3">
    <location>
        <begin position="277"/>
        <end position="293"/>
    </location>
</feature>
<evidence type="ECO:0000256" key="2">
    <source>
        <dbReference type="ARBA" id="ARBA00022801"/>
    </source>
</evidence>
<feature type="compositionally biased region" description="Polar residues" evidence="3">
    <location>
        <begin position="404"/>
        <end position="416"/>
    </location>
</feature>
<accession>A0A4X2KYJ2</accession>
<keyword evidence="5" id="KW-1185">Reference proteome</keyword>
<feature type="region of interest" description="Disordered" evidence="3">
    <location>
        <begin position="404"/>
        <end position="429"/>
    </location>
</feature>
<evidence type="ECO:0000313" key="5">
    <source>
        <dbReference type="Proteomes" id="UP000314987"/>
    </source>
</evidence>
<dbReference type="CTD" id="9797"/>
<feature type="compositionally biased region" description="Basic and acidic residues" evidence="3">
    <location>
        <begin position="301"/>
        <end position="322"/>
    </location>
</feature>
<feature type="compositionally biased region" description="Low complexity" evidence="3">
    <location>
        <begin position="112"/>
        <end position="123"/>
    </location>
</feature>
<name>A0A4X2KYJ2_VOMUR</name>
<evidence type="ECO:0000256" key="3">
    <source>
        <dbReference type="SAM" id="MobiDB-lite"/>
    </source>
</evidence>
<keyword evidence="2" id="KW-0378">Hydrolase</keyword>
<dbReference type="GeneID" id="114044545"/>
<dbReference type="InterPro" id="IPR001130">
    <property type="entry name" value="TatD-like"/>
</dbReference>
<feature type="compositionally biased region" description="Basic and acidic residues" evidence="3">
    <location>
        <begin position="239"/>
        <end position="249"/>
    </location>
</feature>
<dbReference type="InterPro" id="IPR032466">
    <property type="entry name" value="Metal_Hydrolase"/>
</dbReference>
<dbReference type="GeneTree" id="ENSGT00940000155616"/>
<dbReference type="PROSITE" id="PS01091">
    <property type="entry name" value="TATD_3"/>
    <property type="match status" value="1"/>
</dbReference>
<reference evidence="4" key="2">
    <citation type="submission" date="2025-08" db="UniProtKB">
        <authorList>
            <consortium name="Ensembl"/>
        </authorList>
    </citation>
    <scope>IDENTIFICATION</scope>
</reference>
<feature type="compositionally biased region" description="Basic and acidic residues" evidence="3">
    <location>
        <begin position="81"/>
        <end position="94"/>
    </location>
</feature>